<gene>
    <name evidence="13" type="ORF">DXH78_06930</name>
</gene>
<reference evidence="14" key="1">
    <citation type="submission" date="2018-08" db="EMBL/GenBank/DDBJ databases">
        <authorList>
            <person name="Kim S.-J."/>
            <person name="Jung G.-Y."/>
        </authorList>
    </citation>
    <scope>NUCLEOTIDE SEQUENCE [LARGE SCALE GENOMIC DNA]</scope>
    <source>
        <strain evidence="14">GY_H</strain>
    </source>
</reference>
<dbReference type="GO" id="GO:0005829">
    <property type="term" value="C:cytosol"/>
    <property type="evidence" value="ECO:0007669"/>
    <property type="project" value="TreeGrafter"/>
</dbReference>
<dbReference type="InterPro" id="IPR036135">
    <property type="entry name" value="MoeA_linker/N_sf"/>
</dbReference>
<dbReference type="EC" id="2.10.1.1" evidence="11"/>
<proteinExistence type="inferred from homology"/>
<keyword evidence="14" id="KW-1185">Reference proteome</keyword>
<keyword evidence="9 11" id="KW-0501">Molybdenum cofactor biosynthesis</keyword>
<dbReference type="Gene3D" id="3.90.105.10">
    <property type="entry name" value="Molybdopterin biosynthesis moea protein, domain 2"/>
    <property type="match status" value="1"/>
</dbReference>
<evidence type="ECO:0000256" key="8">
    <source>
        <dbReference type="ARBA" id="ARBA00022842"/>
    </source>
</evidence>
<dbReference type="Pfam" id="PF03453">
    <property type="entry name" value="MoeA_N"/>
    <property type="match status" value="1"/>
</dbReference>
<keyword evidence="6 11" id="KW-0808">Transferase</keyword>
<dbReference type="InterPro" id="IPR005110">
    <property type="entry name" value="MoeA_linker/N"/>
</dbReference>
<organism evidence="13 14">
    <name type="scientific">Undibacter mobilis</name>
    <dbReference type="NCBI Taxonomy" id="2292256"/>
    <lineage>
        <taxon>Bacteria</taxon>
        <taxon>Pseudomonadati</taxon>
        <taxon>Pseudomonadota</taxon>
        <taxon>Alphaproteobacteria</taxon>
        <taxon>Hyphomicrobiales</taxon>
        <taxon>Nitrobacteraceae</taxon>
        <taxon>Undibacter</taxon>
    </lineage>
</organism>
<dbReference type="InterPro" id="IPR038987">
    <property type="entry name" value="MoeA-like"/>
</dbReference>
<dbReference type="InterPro" id="IPR036688">
    <property type="entry name" value="MoeA_C_domain_IV_sf"/>
</dbReference>
<keyword evidence="5 11" id="KW-0500">Molybdenum</keyword>
<dbReference type="Pfam" id="PF00994">
    <property type="entry name" value="MoCF_biosynth"/>
    <property type="match status" value="1"/>
</dbReference>
<dbReference type="Proteomes" id="UP000263993">
    <property type="component" value="Unassembled WGS sequence"/>
</dbReference>
<comment type="catalytic activity">
    <reaction evidence="10">
        <text>adenylyl-molybdopterin + molybdate = Mo-molybdopterin + AMP + H(+)</text>
        <dbReference type="Rhea" id="RHEA:35047"/>
        <dbReference type="ChEBI" id="CHEBI:15378"/>
        <dbReference type="ChEBI" id="CHEBI:36264"/>
        <dbReference type="ChEBI" id="CHEBI:62727"/>
        <dbReference type="ChEBI" id="CHEBI:71302"/>
        <dbReference type="ChEBI" id="CHEBI:456215"/>
        <dbReference type="EC" id="2.10.1.1"/>
    </reaction>
</comment>
<dbReference type="Gene3D" id="2.170.190.11">
    <property type="entry name" value="Molybdopterin biosynthesis moea protein, domain 3"/>
    <property type="match status" value="1"/>
</dbReference>
<dbReference type="GO" id="GO:0046872">
    <property type="term" value="F:metal ion binding"/>
    <property type="evidence" value="ECO:0007669"/>
    <property type="project" value="UniProtKB-UniRule"/>
</dbReference>
<dbReference type="AlphaFoldDB" id="A0A371B9S5"/>
<dbReference type="Gene3D" id="3.40.980.10">
    <property type="entry name" value="MoaB/Mog-like domain"/>
    <property type="match status" value="1"/>
</dbReference>
<evidence type="ECO:0000256" key="3">
    <source>
        <dbReference type="ARBA" id="ARBA00005046"/>
    </source>
</evidence>
<evidence type="ECO:0000256" key="5">
    <source>
        <dbReference type="ARBA" id="ARBA00022505"/>
    </source>
</evidence>
<comment type="caution">
    <text evidence="13">The sequence shown here is derived from an EMBL/GenBank/DDBJ whole genome shotgun (WGS) entry which is preliminary data.</text>
</comment>
<dbReference type="InterPro" id="IPR036425">
    <property type="entry name" value="MoaB/Mog-like_dom_sf"/>
</dbReference>
<protein>
    <recommendedName>
        <fullName evidence="11">Molybdopterin molybdenumtransferase</fullName>
        <ecNumber evidence="11">2.10.1.1</ecNumber>
    </recommendedName>
</protein>
<evidence type="ECO:0000256" key="2">
    <source>
        <dbReference type="ARBA" id="ARBA00002901"/>
    </source>
</evidence>
<comment type="similarity">
    <text evidence="4 11">Belongs to the MoeA family.</text>
</comment>
<evidence type="ECO:0000256" key="11">
    <source>
        <dbReference type="RuleBase" id="RU365090"/>
    </source>
</evidence>
<keyword evidence="8 11" id="KW-0460">Magnesium</keyword>
<dbReference type="SMART" id="SM00852">
    <property type="entry name" value="MoCF_biosynth"/>
    <property type="match status" value="1"/>
</dbReference>
<comment type="pathway">
    <text evidence="3 11">Cofactor biosynthesis; molybdopterin biosynthesis.</text>
</comment>
<comment type="cofactor">
    <cofactor evidence="1 11">
        <name>Mg(2+)</name>
        <dbReference type="ChEBI" id="CHEBI:18420"/>
    </cofactor>
</comment>
<evidence type="ECO:0000256" key="9">
    <source>
        <dbReference type="ARBA" id="ARBA00023150"/>
    </source>
</evidence>
<evidence type="ECO:0000313" key="13">
    <source>
        <dbReference type="EMBL" id="RDV04336.1"/>
    </source>
</evidence>
<accession>A0A371B9S5</accession>
<dbReference type="UniPathway" id="UPA00344"/>
<dbReference type="NCBIfam" id="TIGR00177">
    <property type="entry name" value="molyb_syn"/>
    <property type="match status" value="1"/>
</dbReference>
<evidence type="ECO:0000256" key="6">
    <source>
        <dbReference type="ARBA" id="ARBA00022679"/>
    </source>
</evidence>
<dbReference type="Gene3D" id="2.40.340.10">
    <property type="entry name" value="MoeA, C-terminal, domain IV"/>
    <property type="match status" value="1"/>
</dbReference>
<dbReference type="FunFam" id="3.40.980.10:FF:000004">
    <property type="entry name" value="Molybdopterin molybdenumtransferase"/>
    <property type="match status" value="1"/>
</dbReference>
<name>A0A371B9S5_9BRAD</name>
<evidence type="ECO:0000256" key="4">
    <source>
        <dbReference type="ARBA" id="ARBA00010763"/>
    </source>
</evidence>
<dbReference type="PROSITE" id="PS01079">
    <property type="entry name" value="MOCF_BIOSYNTHESIS_2"/>
    <property type="match status" value="1"/>
</dbReference>
<dbReference type="EMBL" id="QRGO01000001">
    <property type="protein sequence ID" value="RDV04336.1"/>
    <property type="molecule type" value="Genomic_DNA"/>
</dbReference>
<feature type="domain" description="MoaB/Mog" evidence="12">
    <location>
        <begin position="191"/>
        <end position="339"/>
    </location>
</feature>
<dbReference type="NCBIfam" id="NF045515">
    <property type="entry name" value="Glp_gephyrin"/>
    <property type="match status" value="1"/>
</dbReference>
<dbReference type="InterPro" id="IPR001453">
    <property type="entry name" value="MoaB/Mog_dom"/>
</dbReference>
<dbReference type="InterPro" id="IPR005111">
    <property type="entry name" value="MoeA_C_domain_IV"/>
</dbReference>
<dbReference type="GO" id="GO:0006777">
    <property type="term" value="P:Mo-molybdopterin cofactor biosynthetic process"/>
    <property type="evidence" value="ECO:0007669"/>
    <property type="project" value="UniProtKB-UniRule"/>
</dbReference>
<dbReference type="Pfam" id="PF03454">
    <property type="entry name" value="MoeA_C"/>
    <property type="match status" value="1"/>
</dbReference>
<dbReference type="CDD" id="cd00887">
    <property type="entry name" value="MoeA"/>
    <property type="match status" value="1"/>
</dbReference>
<comment type="function">
    <text evidence="2 11">Catalyzes the insertion of molybdate into adenylated molybdopterin with the concomitant release of AMP.</text>
</comment>
<dbReference type="PANTHER" id="PTHR10192:SF5">
    <property type="entry name" value="GEPHYRIN"/>
    <property type="match status" value="1"/>
</dbReference>
<evidence type="ECO:0000256" key="1">
    <source>
        <dbReference type="ARBA" id="ARBA00001946"/>
    </source>
</evidence>
<dbReference type="PANTHER" id="PTHR10192">
    <property type="entry name" value="MOLYBDOPTERIN BIOSYNTHESIS PROTEIN"/>
    <property type="match status" value="1"/>
</dbReference>
<sequence>MAQLTDDCFAFSGALLPLAEMERLISERVTPVSETERVPLRSARGRITASDIKAPVDLPPFDNSAVDGYAVRHADLAADGDTTLIVSGRLTAGARADLPLGPQQAIRIFTGAAMPLGADTVYMQEDVTVDGDRVTVPKGLALGANRRLAGEDVAAGRIVLPAGTVLEAQHIALLAALGIVDVEVRRRIKVAIFSTGDEVVEPGANRGGAAIFDSNRYLISALLEQLGAVVTDLGILRDDPAELSRALAKAAAWHDLIITSGGVSTGDADYVRAAVEKIGSLVFWRVAIKPGRPVAMGVIRAAPRKDYAANAGAAFCGLPGNPVAVFVTFVRVVKPLLLRLSGARPQVLLPLPVRVAFAYKKKKDRREYVRVALRRAADGEIEAVKHPQDGAGILTSLTETDGLLEFPEAVTSIAPGDRIGFLSFATLMG</sequence>
<evidence type="ECO:0000313" key="14">
    <source>
        <dbReference type="Proteomes" id="UP000263993"/>
    </source>
</evidence>
<dbReference type="RefSeq" id="WP_115516363.1">
    <property type="nucleotide sequence ID" value="NZ_QRGO01000001.1"/>
</dbReference>
<dbReference type="GO" id="GO:0061599">
    <property type="term" value="F:molybdopterin molybdotransferase activity"/>
    <property type="evidence" value="ECO:0007669"/>
    <property type="project" value="UniProtKB-UniRule"/>
</dbReference>
<evidence type="ECO:0000256" key="7">
    <source>
        <dbReference type="ARBA" id="ARBA00022723"/>
    </source>
</evidence>
<dbReference type="SUPFAM" id="SSF63882">
    <property type="entry name" value="MoeA N-terminal region -like"/>
    <property type="match status" value="1"/>
</dbReference>
<dbReference type="OrthoDB" id="9804758at2"/>
<evidence type="ECO:0000256" key="10">
    <source>
        <dbReference type="ARBA" id="ARBA00047317"/>
    </source>
</evidence>
<keyword evidence="7 11" id="KW-0479">Metal-binding</keyword>
<evidence type="ECO:0000259" key="12">
    <source>
        <dbReference type="SMART" id="SM00852"/>
    </source>
</evidence>
<dbReference type="SUPFAM" id="SSF53218">
    <property type="entry name" value="Molybdenum cofactor biosynthesis proteins"/>
    <property type="match status" value="1"/>
</dbReference>
<dbReference type="SUPFAM" id="SSF63867">
    <property type="entry name" value="MoeA C-terminal domain-like"/>
    <property type="match status" value="1"/>
</dbReference>
<dbReference type="InterPro" id="IPR008284">
    <property type="entry name" value="MoCF_biosynth_CS"/>
</dbReference>